<evidence type="ECO:0000259" key="1">
    <source>
        <dbReference type="Pfam" id="PF08646"/>
    </source>
</evidence>
<accession>A0A175YLN6</accession>
<dbReference type="InterPro" id="IPR013955">
    <property type="entry name" value="Rep_factor-A_C"/>
</dbReference>
<name>A0A175YLN6_DAUCS</name>
<organism evidence="2">
    <name type="scientific">Daucus carota subsp. sativus</name>
    <name type="common">Carrot</name>
    <dbReference type="NCBI Taxonomy" id="79200"/>
    <lineage>
        <taxon>Eukaryota</taxon>
        <taxon>Viridiplantae</taxon>
        <taxon>Streptophyta</taxon>
        <taxon>Embryophyta</taxon>
        <taxon>Tracheophyta</taxon>
        <taxon>Spermatophyta</taxon>
        <taxon>Magnoliopsida</taxon>
        <taxon>eudicotyledons</taxon>
        <taxon>Gunneridae</taxon>
        <taxon>Pentapetalae</taxon>
        <taxon>asterids</taxon>
        <taxon>campanulids</taxon>
        <taxon>Apiales</taxon>
        <taxon>Apiaceae</taxon>
        <taxon>Apioideae</taxon>
        <taxon>Scandiceae</taxon>
        <taxon>Daucinae</taxon>
        <taxon>Daucus</taxon>
        <taxon>Daucus sect. Daucus</taxon>
    </lineage>
</organism>
<dbReference type="Proteomes" id="UP000077755">
    <property type="component" value="Chromosome 8"/>
</dbReference>
<dbReference type="PANTHER" id="PTHR47165:SF4">
    <property type="entry name" value="OS03G0429900 PROTEIN"/>
    <property type="match status" value="1"/>
</dbReference>
<gene>
    <name evidence="2" type="ORF">DCAR_028083</name>
    <name evidence="3" type="ORF">DCAR_0831334</name>
</gene>
<evidence type="ECO:0000313" key="3">
    <source>
        <dbReference type="EMBL" id="WOH11838.1"/>
    </source>
</evidence>
<dbReference type="PANTHER" id="PTHR47165">
    <property type="entry name" value="OS03G0429900 PROTEIN"/>
    <property type="match status" value="1"/>
</dbReference>
<dbReference type="InterPro" id="IPR012340">
    <property type="entry name" value="NA-bd_OB-fold"/>
</dbReference>
<dbReference type="Gene3D" id="2.40.50.140">
    <property type="entry name" value="Nucleic acid-binding proteins"/>
    <property type="match status" value="1"/>
</dbReference>
<dbReference type="Gramene" id="KZM84495">
    <property type="protein sequence ID" value="KZM84495"/>
    <property type="gene ID" value="DCAR_028083"/>
</dbReference>
<dbReference type="EMBL" id="LNRQ01000008">
    <property type="protein sequence ID" value="KZM84495.1"/>
    <property type="molecule type" value="Genomic_DNA"/>
</dbReference>
<dbReference type="Pfam" id="PF08646">
    <property type="entry name" value="Rep_fac-A_C"/>
    <property type="match status" value="1"/>
</dbReference>
<proteinExistence type="predicted"/>
<reference evidence="3" key="2">
    <citation type="submission" date="2022-03" db="EMBL/GenBank/DDBJ databases">
        <title>Draft title - Genomic analysis of global carrot germplasm unveils the trajectory of domestication and the origin of high carotenoid orange carrot.</title>
        <authorList>
            <person name="Iorizzo M."/>
            <person name="Ellison S."/>
            <person name="Senalik D."/>
            <person name="Macko-Podgorni A."/>
            <person name="Grzebelus D."/>
            <person name="Bostan H."/>
            <person name="Rolling W."/>
            <person name="Curaba J."/>
            <person name="Simon P."/>
        </authorList>
    </citation>
    <scope>NUCLEOTIDE SEQUENCE</scope>
    <source>
        <tissue evidence="3">Leaf</tissue>
    </source>
</reference>
<feature type="domain" description="Replication factor A C-terminal" evidence="1">
    <location>
        <begin position="58"/>
        <end position="166"/>
    </location>
</feature>
<dbReference type="SUPFAM" id="SSF50249">
    <property type="entry name" value="Nucleic acid-binding proteins"/>
    <property type="match status" value="1"/>
</dbReference>
<dbReference type="AlphaFoldDB" id="A0A175YLN6"/>
<reference evidence="2" key="1">
    <citation type="journal article" date="2016" name="Nat. Genet.">
        <title>A high-quality carrot genome assembly provides new insights into carotenoid accumulation and asterid genome evolution.</title>
        <authorList>
            <person name="Iorizzo M."/>
            <person name="Ellison S."/>
            <person name="Senalik D."/>
            <person name="Zeng P."/>
            <person name="Satapoomin P."/>
            <person name="Huang J."/>
            <person name="Bowman M."/>
            <person name="Iovene M."/>
            <person name="Sanseverino W."/>
            <person name="Cavagnaro P."/>
            <person name="Yildiz M."/>
            <person name="Macko-Podgorni A."/>
            <person name="Moranska E."/>
            <person name="Grzebelus E."/>
            <person name="Grzebelus D."/>
            <person name="Ashrafi H."/>
            <person name="Zheng Z."/>
            <person name="Cheng S."/>
            <person name="Spooner D."/>
            <person name="Van Deynze A."/>
            <person name="Simon P."/>
        </authorList>
    </citation>
    <scope>NUCLEOTIDE SEQUENCE [LARGE SCALE GENOMIC DNA]</scope>
    <source>
        <tissue evidence="2">Leaf</tissue>
    </source>
</reference>
<protein>
    <recommendedName>
        <fullName evidence="1">Replication factor A C-terminal domain-containing protein</fullName>
    </recommendedName>
</protein>
<keyword evidence="4" id="KW-1185">Reference proteome</keyword>
<dbReference type="EMBL" id="CP093350">
    <property type="protein sequence ID" value="WOH11838.1"/>
    <property type="molecule type" value="Genomic_DNA"/>
</dbReference>
<sequence length="260" mass="29052">MNPQSRNNLKEEGYNSSRGFALAVNDTVPVLEHVSFASLIGNADSILDKVSVLVTFIVKKIEEADSWWFHSCTVCHEEVVKVERKFKCEACNCSFPYSEKRFRILVLAEDATHACNVILMDRIVKRIFGTTATNMLNEMKKTPADNPINEMYKMIVGKEIFAKIVLTQGNKSGDSNLYEAVDLFDQKFHDAGHGDISPRSSVASFNQSSVVHGIEHFQTSGSSGSVSKKIKKAPSMRLHLARTKLRCESRITMPAPMYPS</sequence>
<evidence type="ECO:0000313" key="2">
    <source>
        <dbReference type="EMBL" id="KZM84495.1"/>
    </source>
</evidence>
<evidence type="ECO:0000313" key="4">
    <source>
        <dbReference type="Proteomes" id="UP000077755"/>
    </source>
</evidence>